<reference evidence="7" key="1">
    <citation type="submission" date="2022-07" db="EMBL/GenBank/DDBJ databases">
        <title>Draft genome sequence of Zalerion maritima ATCC 34329, a (micro)plastics degrading marine fungus.</title>
        <authorList>
            <person name="Paco A."/>
            <person name="Goncalves M.F.M."/>
            <person name="Rocha-Santos T.A.P."/>
            <person name="Alves A."/>
        </authorList>
    </citation>
    <scope>NUCLEOTIDE SEQUENCE</scope>
    <source>
        <strain evidence="7">ATCC 34329</strain>
    </source>
</reference>
<dbReference type="GO" id="GO:0061542">
    <property type="term" value="F:3-demethylubiquinol 3-O-methyltransferase activity"/>
    <property type="evidence" value="ECO:0007669"/>
    <property type="project" value="UniProtKB-UniRule"/>
</dbReference>
<organism evidence="7 8">
    <name type="scientific">Zalerion maritima</name>
    <dbReference type="NCBI Taxonomy" id="339359"/>
    <lineage>
        <taxon>Eukaryota</taxon>
        <taxon>Fungi</taxon>
        <taxon>Dikarya</taxon>
        <taxon>Ascomycota</taxon>
        <taxon>Pezizomycotina</taxon>
        <taxon>Sordariomycetes</taxon>
        <taxon>Lulworthiomycetidae</taxon>
        <taxon>Lulworthiales</taxon>
        <taxon>Lulworthiaceae</taxon>
        <taxon>Zalerion</taxon>
    </lineage>
</organism>
<keyword evidence="2 5" id="KW-0808">Transferase</keyword>
<feature type="binding site" evidence="5">
    <location>
        <position position="284"/>
    </location>
    <ligand>
        <name>S-adenosyl-L-methionine</name>
        <dbReference type="ChEBI" id="CHEBI:59789"/>
    </ligand>
</feature>
<dbReference type="InterPro" id="IPR029063">
    <property type="entry name" value="SAM-dependent_MTases_sf"/>
</dbReference>
<comment type="subunit">
    <text evidence="5">Component of a multi-subunit COQ enzyme complex, composed of at least COQ3, COQ4, COQ5, COQ6, COQ7 and COQ9.</text>
</comment>
<keyword evidence="1 5" id="KW-0489">Methyltransferase</keyword>
<dbReference type="HAMAP" id="MF_00472">
    <property type="entry name" value="UbiG"/>
    <property type="match status" value="1"/>
</dbReference>
<dbReference type="PANTHER" id="PTHR43464">
    <property type="entry name" value="METHYLTRANSFERASE"/>
    <property type="match status" value="1"/>
</dbReference>
<feature type="compositionally biased region" description="Low complexity" evidence="6">
    <location>
        <begin position="47"/>
        <end position="70"/>
    </location>
</feature>
<dbReference type="GO" id="GO:0046872">
    <property type="term" value="F:metal ion binding"/>
    <property type="evidence" value="ECO:0007669"/>
    <property type="project" value="UniProtKB-KW"/>
</dbReference>
<sequence length="413" mass="44400">MFAPRLPLWGSIGRASKTWSSTTASPLFTSRPIALPAATPLRRIHTRPPQSRSPATSSSISRTQIQSQLPTPLPPPQPQNQQRRPYHLSPSNKHSAVDPSEISHFTTLASSWWDPYGPSRLLHLMNPLRHDFIARCQQQQRQQAQQPQSTASPTSPSTPVDETKSGSGIKLLDIGCGGGIFAESAARLPSVAHVTGLDPTPAVLQVARAHAMQEDPFVADKLTYVLNDVEGFAASFSRHQGSSRTKAPAGAGTPTGEAGGAGAGTTTTTTIKNNPPPYDIITVFEVLEHLPSPSSFLDTCLSLLTPGGLLVGSTIARTWTSWFTTKLIAEDIVGIVPRGTHEWGKYINPGEIEGYVRHPDREGVKGIGGAHEKAWDADSLLFMGVVYVPGLGWKEVKGSEKVGNYFFGVRKGV</sequence>
<dbReference type="EC" id="2.1.1.-" evidence="5"/>
<feature type="compositionally biased region" description="Low complexity" evidence="6">
    <location>
        <begin position="247"/>
        <end position="256"/>
    </location>
</feature>
<dbReference type="CDD" id="cd02440">
    <property type="entry name" value="AdoMet_MTases"/>
    <property type="match status" value="1"/>
</dbReference>
<comment type="catalytic activity">
    <reaction evidence="5">
        <text>a 3,4-dihydroxy-5-(all-trans-polyprenyl)benzoate + S-adenosyl-L-methionine = a 4-hydroxy-3-methoxy-5-(all-trans-polyprenyl)benzoate + S-adenosyl-L-homocysteine + H(+)</text>
        <dbReference type="Rhea" id="RHEA:44452"/>
        <dbReference type="Rhea" id="RHEA-COMP:10930"/>
        <dbReference type="Rhea" id="RHEA-COMP:10931"/>
        <dbReference type="ChEBI" id="CHEBI:15378"/>
        <dbReference type="ChEBI" id="CHEBI:57856"/>
        <dbReference type="ChEBI" id="CHEBI:59789"/>
        <dbReference type="ChEBI" id="CHEBI:64694"/>
        <dbReference type="ChEBI" id="CHEBI:84443"/>
        <dbReference type="EC" id="2.1.1.114"/>
    </reaction>
</comment>
<evidence type="ECO:0000256" key="4">
    <source>
        <dbReference type="ARBA" id="ARBA00022691"/>
    </source>
</evidence>
<dbReference type="SUPFAM" id="SSF53335">
    <property type="entry name" value="S-adenosyl-L-methionine-dependent methyltransferases"/>
    <property type="match status" value="1"/>
</dbReference>
<comment type="catalytic activity">
    <reaction evidence="5">
        <text>a 3-demethylubiquinol + S-adenosyl-L-methionine = a ubiquinol + S-adenosyl-L-homocysteine + H(+)</text>
        <dbReference type="Rhea" id="RHEA:44380"/>
        <dbReference type="Rhea" id="RHEA-COMP:9566"/>
        <dbReference type="Rhea" id="RHEA-COMP:10914"/>
        <dbReference type="ChEBI" id="CHEBI:15378"/>
        <dbReference type="ChEBI" id="CHEBI:17976"/>
        <dbReference type="ChEBI" id="CHEBI:57856"/>
        <dbReference type="ChEBI" id="CHEBI:59789"/>
        <dbReference type="ChEBI" id="CHEBI:84422"/>
        <dbReference type="EC" id="2.1.1.64"/>
    </reaction>
</comment>
<evidence type="ECO:0000256" key="3">
    <source>
        <dbReference type="ARBA" id="ARBA00022688"/>
    </source>
</evidence>
<feature type="binding site" evidence="5">
    <location>
        <position position="175"/>
    </location>
    <ligand>
        <name>S-adenosyl-L-methionine</name>
        <dbReference type="ChEBI" id="CHEBI:59789"/>
    </ligand>
</feature>
<dbReference type="PANTHER" id="PTHR43464:SF19">
    <property type="entry name" value="UBIQUINONE BIOSYNTHESIS O-METHYLTRANSFERASE, MITOCHONDRIAL"/>
    <property type="match status" value="1"/>
</dbReference>
<dbReference type="EC" id="2.1.1.114" evidence="5"/>
<keyword evidence="5" id="KW-0472">Membrane</keyword>
<keyword evidence="5" id="KW-0460">Magnesium</keyword>
<keyword evidence="4 5" id="KW-0949">S-adenosyl-L-methionine</keyword>
<evidence type="ECO:0000313" key="8">
    <source>
        <dbReference type="Proteomes" id="UP001201980"/>
    </source>
</evidence>
<comment type="function">
    <text evidence="5">O-methyltransferase required for two non-consecutive steps during ubiquinone biosynthesis. Catalyzes the 2 O-methylation of 3,4-dihydroxy-5-(all-trans-polyprenyl)benzoic acid into 4-hydroxy-3-methoxy-5-(all-trans-polyprenyl)benzoic acid. Also catalyzes the last step of ubiquinone biosynthesis by mediating methylation of 3-demethylubiquinone into ubiquinone. Also able to mediate the methylation of 3-demethylubiquinol into ubiquinol.</text>
</comment>
<comment type="subcellular location">
    <subcellularLocation>
        <location evidence="5">Mitochondrion inner membrane</location>
        <topology evidence="5">Peripheral membrane protein</topology>
        <orientation evidence="5">Matrix side</orientation>
    </subcellularLocation>
</comment>
<feature type="binding site" evidence="5">
    <location>
        <position position="198"/>
    </location>
    <ligand>
        <name>S-adenosyl-L-methionine</name>
        <dbReference type="ChEBI" id="CHEBI:59789"/>
    </ligand>
</feature>
<keyword evidence="8" id="KW-1185">Reference proteome</keyword>
<dbReference type="GO" id="GO:0031314">
    <property type="term" value="C:extrinsic component of mitochondrial inner membrane"/>
    <property type="evidence" value="ECO:0007669"/>
    <property type="project" value="UniProtKB-UniRule"/>
</dbReference>
<comment type="catalytic activity">
    <reaction evidence="5">
        <text>a 3-demethylubiquinone + S-adenosyl-L-methionine = a ubiquinone + S-adenosyl-L-homocysteine</text>
        <dbReference type="Rhea" id="RHEA:81215"/>
        <dbReference type="Rhea" id="RHEA-COMP:9565"/>
        <dbReference type="Rhea" id="RHEA-COMP:19654"/>
        <dbReference type="ChEBI" id="CHEBI:16389"/>
        <dbReference type="ChEBI" id="CHEBI:57856"/>
        <dbReference type="ChEBI" id="CHEBI:59789"/>
        <dbReference type="ChEBI" id="CHEBI:231825"/>
    </reaction>
</comment>
<protein>
    <recommendedName>
        <fullName evidence="5">Ubiquinone biosynthesis O-methyltransferase, mitochondrial</fullName>
    </recommendedName>
    <alternativeName>
        <fullName evidence="5">3-demethylubiquinol 3-O-methyltransferase</fullName>
        <ecNumber evidence="5">2.1.1.64</ecNumber>
    </alternativeName>
    <alternativeName>
        <fullName evidence="5">3-demethylubiquinone 3-O-methyltransferase</fullName>
        <ecNumber evidence="5">2.1.1.-</ecNumber>
    </alternativeName>
    <alternativeName>
        <fullName evidence="5">Polyprenyldihydroxybenzoate methyltransferase</fullName>
        <ecNumber evidence="5">2.1.1.114</ecNumber>
    </alternativeName>
</protein>
<comment type="caution">
    <text evidence="7">The sequence shown here is derived from an EMBL/GenBank/DDBJ whole genome shotgun (WGS) entry which is preliminary data.</text>
</comment>
<feature type="binding site" evidence="5">
    <location>
        <position position="129"/>
    </location>
    <ligand>
        <name>S-adenosyl-L-methionine</name>
        <dbReference type="ChEBI" id="CHEBI:59789"/>
    </ligand>
</feature>
<dbReference type="EMBL" id="JAKWBI020000144">
    <property type="protein sequence ID" value="KAJ2901640.1"/>
    <property type="molecule type" value="Genomic_DNA"/>
</dbReference>
<dbReference type="Pfam" id="PF13489">
    <property type="entry name" value="Methyltransf_23"/>
    <property type="match status" value="1"/>
</dbReference>
<accession>A0AAD5RQ12</accession>
<dbReference type="AlphaFoldDB" id="A0AAD5RQ12"/>
<keyword evidence="7" id="KW-0830">Ubiquinone</keyword>
<dbReference type="GO" id="GO:0032259">
    <property type="term" value="P:methylation"/>
    <property type="evidence" value="ECO:0007669"/>
    <property type="project" value="UniProtKB-KW"/>
</dbReference>
<comment type="similarity">
    <text evidence="5">Belongs to the class I-like SAM-binding methyltransferase superfamily. UbiG/COQ3 family.</text>
</comment>
<comment type="cofactor">
    <cofactor evidence="5">
        <name>Mg(2+)</name>
        <dbReference type="ChEBI" id="CHEBI:18420"/>
    </cofactor>
</comment>
<evidence type="ECO:0000256" key="5">
    <source>
        <dbReference type="HAMAP-Rule" id="MF_03190"/>
    </source>
</evidence>
<dbReference type="InterPro" id="IPR010233">
    <property type="entry name" value="UbiG_MeTrfase"/>
</dbReference>
<feature type="region of interest" description="Disordered" evidence="6">
    <location>
        <begin position="240"/>
        <end position="273"/>
    </location>
</feature>
<dbReference type="EC" id="2.1.1.64" evidence="5"/>
<dbReference type="Proteomes" id="UP001201980">
    <property type="component" value="Unassembled WGS sequence"/>
</dbReference>
<feature type="binding site" evidence="5">
    <location>
        <position position="285"/>
    </location>
    <ligand>
        <name>Mg(2+)</name>
        <dbReference type="ChEBI" id="CHEBI:18420"/>
    </ligand>
</feature>
<keyword evidence="5" id="KW-0479">Metal-binding</keyword>
<feature type="region of interest" description="Disordered" evidence="6">
    <location>
        <begin position="136"/>
        <end position="167"/>
    </location>
</feature>
<proteinExistence type="inferred from homology"/>
<gene>
    <name evidence="5" type="primary">COQ3</name>
    <name evidence="7" type="ORF">MKZ38_001599</name>
</gene>
<feature type="compositionally biased region" description="Low complexity" evidence="6">
    <location>
        <begin position="137"/>
        <end position="159"/>
    </location>
</feature>
<evidence type="ECO:0000256" key="6">
    <source>
        <dbReference type="SAM" id="MobiDB-lite"/>
    </source>
</evidence>
<dbReference type="GO" id="GO:0010420">
    <property type="term" value="F:polyprenyldihydroxybenzoate methyltransferase activity"/>
    <property type="evidence" value="ECO:0007669"/>
    <property type="project" value="UniProtKB-UniRule"/>
</dbReference>
<evidence type="ECO:0000313" key="7">
    <source>
        <dbReference type="EMBL" id="KAJ2901640.1"/>
    </source>
</evidence>
<evidence type="ECO:0000256" key="2">
    <source>
        <dbReference type="ARBA" id="ARBA00022679"/>
    </source>
</evidence>
<dbReference type="Gene3D" id="3.40.50.150">
    <property type="entry name" value="Vaccinia Virus protein VP39"/>
    <property type="match status" value="1"/>
</dbReference>
<keyword evidence="3 5" id="KW-0831">Ubiquinone biosynthesis</keyword>
<feature type="region of interest" description="Disordered" evidence="6">
    <location>
        <begin position="39"/>
        <end position="99"/>
    </location>
</feature>
<keyword evidence="5" id="KW-0999">Mitochondrion inner membrane</keyword>
<keyword evidence="5" id="KW-0496">Mitochondrion</keyword>
<name>A0AAD5RQ12_9PEZI</name>
<comment type="pathway">
    <text evidence="5">Cofactor biosynthesis; ubiquinone biosynthesis.</text>
</comment>
<feature type="binding site" evidence="5">
    <location>
        <position position="289"/>
    </location>
    <ligand>
        <name>Mg(2+)</name>
        <dbReference type="ChEBI" id="CHEBI:18420"/>
    </ligand>
</feature>
<evidence type="ECO:0000256" key="1">
    <source>
        <dbReference type="ARBA" id="ARBA00022603"/>
    </source>
</evidence>
<feature type="binding site" evidence="5">
    <location>
        <position position="288"/>
    </location>
    <ligand>
        <name>Mg(2+)</name>
        <dbReference type="ChEBI" id="CHEBI:18420"/>
    </ligand>
</feature>